<name>A4BU68_9GAMM</name>
<dbReference type="eggNOG" id="COG4715">
    <property type="taxonomic scope" value="Bacteria"/>
</dbReference>
<proteinExistence type="predicted"/>
<protein>
    <recommendedName>
        <fullName evidence="3">SWIM-type domain-containing protein</fullName>
    </recommendedName>
</protein>
<dbReference type="STRING" id="314278.NB231_12666"/>
<feature type="domain" description="SWIM-type" evidence="3">
    <location>
        <begin position="62"/>
        <end position="96"/>
    </location>
</feature>
<feature type="region of interest" description="Disordered" evidence="2">
    <location>
        <begin position="124"/>
        <end position="150"/>
    </location>
</feature>
<dbReference type="HOGENOM" id="CLU_027271_0_0_6"/>
<keyword evidence="1" id="KW-0863">Zinc-finger</keyword>
<evidence type="ECO:0000256" key="1">
    <source>
        <dbReference type="PROSITE-ProRule" id="PRU00325"/>
    </source>
</evidence>
<comment type="caution">
    <text evidence="4">The sequence shown here is derived from an EMBL/GenBank/DDBJ whole genome shotgun (WGS) entry which is preliminary data.</text>
</comment>
<organism evidence="4 5">
    <name type="scientific">Nitrococcus mobilis Nb-231</name>
    <dbReference type="NCBI Taxonomy" id="314278"/>
    <lineage>
        <taxon>Bacteria</taxon>
        <taxon>Pseudomonadati</taxon>
        <taxon>Pseudomonadota</taxon>
        <taxon>Gammaproteobacteria</taxon>
        <taxon>Chromatiales</taxon>
        <taxon>Ectothiorhodospiraceae</taxon>
        <taxon>Nitrococcus</taxon>
    </lineage>
</organism>
<dbReference type="GO" id="GO:0008270">
    <property type="term" value="F:zinc ion binding"/>
    <property type="evidence" value="ECO:0007669"/>
    <property type="project" value="UniProtKB-KW"/>
</dbReference>
<accession>A4BU68</accession>
<dbReference type="RefSeq" id="WP_005003161.1">
    <property type="nucleotide sequence ID" value="NZ_CH672427.1"/>
</dbReference>
<dbReference type="PROSITE" id="PS50966">
    <property type="entry name" value="ZF_SWIM"/>
    <property type="match status" value="1"/>
</dbReference>
<dbReference type="Proteomes" id="UP000003374">
    <property type="component" value="Unassembled WGS sequence"/>
</dbReference>
<dbReference type="AlphaFoldDB" id="A4BU68"/>
<dbReference type="InterPro" id="IPR007527">
    <property type="entry name" value="Znf_SWIM"/>
</dbReference>
<keyword evidence="5" id="KW-1185">Reference proteome</keyword>
<keyword evidence="1" id="KW-0862">Zinc</keyword>
<reference evidence="4 5" key="1">
    <citation type="submission" date="2006-02" db="EMBL/GenBank/DDBJ databases">
        <authorList>
            <person name="Waterbury J."/>
            <person name="Ferriera S."/>
            <person name="Johnson J."/>
            <person name="Kravitz S."/>
            <person name="Halpern A."/>
            <person name="Remington K."/>
            <person name="Beeson K."/>
            <person name="Tran B."/>
            <person name="Rogers Y.-H."/>
            <person name="Friedman R."/>
            <person name="Venter J.C."/>
        </authorList>
    </citation>
    <scope>NUCLEOTIDE SEQUENCE [LARGE SCALE GENOMIC DNA]</scope>
    <source>
        <strain evidence="4 5">Nb-231</strain>
    </source>
</reference>
<evidence type="ECO:0000313" key="5">
    <source>
        <dbReference type="Proteomes" id="UP000003374"/>
    </source>
</evidence>
<dbReference type="OrthoDB" id="6188715at2"/>
<dbReference type="Pfam" id="PF04434">
    <property type="entry name" value="SWIM"/>
    <property type="match status" value="1"/>
</dbReference>
<gene>
    <name evidence="4" type="ORF">NB231_12666</name>
</gene>
<evidence type="ECO:0000259" key="3">
    <source>
        <dbReference type="PROSITE" id="PS50966"/>
    </source>
</evidence>
<evidence type="ECO:0000313" key="4">
    <source>
        <dbReference type="EMBL" id="EAR20742.1"/>
    </source>
</evidence>
<dbReference type="EMBL" id="AAOF01000017">
    <property type="protein sequence ID" value="EAR20742.1"/>
    <property type="molecule type" value="Genomic_DNA"/>
</dbReference>
<sequence>MNVPNSTISTILRKLDFDDLHDWAGAKIVNRGKNYVKHVDQLSHTEDNTLVAWVTGNDRYATSVRIGADGDFDEFCTCPYSWGPCKHAVAVILAAAEHLKVKRMIPSLDEGSDLGQTLRGDIEENEWLNGEREENNESGRTPSRTEAQTKLEETLESKSYDELLHLLIELSTRFPKVKQYIVESEQLASGHVDKLVRALRSEIRDRTAEAAWYNHWRGEGSLPDYSHVEDRLRALAEQGYVNAVLQLGEELWIKGNQQIEQSDDEGETAMAISGCLETVIAALPGSSLSPSEQLLW</sequence>
<evidence type="ECO:0000256" key="2">
    <source>
        <dbReference type="SAM" id="MobiDB-lite"/>
    </source>
</evidence>
<keyword evidence="1" id="KW-0479">Metal-binding</keyword>